<dbReference type="GO" id="GO:0008276">
    <property type="term" value="F:protein methyltransferase activity"/>
    <property type="evidence" value="ECO:0007669"/>
    <property type="project" value="UniProtKB-ARBA"/>
</dbReference>
<feature type="region of interest" description="Disordered" evidence="13">
    <location>
        <begin position="333"/>
        <end position="365"/>
    </location>
</feature>
<dbReference type="GO" id="GO:0007507">
    <property type="term" value="P:heart development"/>
    <property type="evidence" value="ECO:0007669"/>
    <property type="project" value="TreeGrafter"/>
</dbReference>
<dbReference type="GO" id="GO:0009653">
    <property type="term" value="P:anatomical structure morphogenesis"/>
    <property type="evidence" value="ECO:0007669"/>
    <property type="project" value="UniProtKB-ARBA"/>
</dbReference>
<feature type="region of interest" description="Disordered" evidence="13">
    <location>
        <begin position="489"/>
        <end position="538"/>
    </location>
</feature>
<reference evidence="16 17" key="1">
    <citation type="submission" date="2021-06" db="EMBL/GenBank/DDBJ databases">
        <title>Caerostris darwini draft genome.</title>
        <authorList>
            <person name="Kono N."/>
            <person name="Arakawa K."/>
        </authorList>
    </citation>
    <scope>NUCLEOTIDE SEQUENCE [LARGE SCALE GENOMIC DNA]</scope>
</reference>
<feature type="domain" description="CCHC FOG-type" evidence="15">
    <location>
        <begin position="1218"/>
        <end position="1251"/>
    </location>
</feature>
<feature type="domain" description="C2H2-type" evidence="14">
    <location>
        <begin position="301"/>
        <end position="328"/>
    </location>
</feature>
<organism evidence="16 17">
    <name type="scientific">Caerostris darwini</name>
    <dbReference type="NCBI Taxonomy" id="1538125"/>
    <lineage>
        <taxon>Eukaryota</taxon>
        <taxon>Metazoa</taxon>
        <taxon>Ecdysozoa</taxon>
        <taxon>Arthropoda</taxon>
        <taxon>Chelicerata</taxon>
        <taxon>Arachnida</taxon>
        <taxon>Araneae</taxon>
        <taxon>Araneomorphae</taxon>
        <taxon>Entelegynae</taxon>
        <taxon>Araneoidea</taxon>
        <taxon>Araneidae</taxon>
        <taxon>Caerostris</taxon>
    </lineage>
</organism>
<feature type="region of interest" description="Disordered" evidence="13">
    <location>
        <begin position="171"/>
        <end position="255"/>
    </location>
</feature>
<dbReference type="PROSITE" id="PS00028">
    <property type="entry name" value="ZINC_FINGER_C2H2_1"/>
    <property type="match status" value="1"/>
</dbReference>
<dbReference type="InterPro" id="IPR059121">
    <property type="entry name" value="CCHC_ZFPM2-like"/>
</dbReference>
<evidence type="ECO:0000256" key="5">
    <source>
        <dbReference type="ARBA" id="ARBA00022771"/>
    </source>
</evidence>
<accession>A0AAV4T2M4</accession>
<dbReference type="Gene3D" id="2.170.270.10">
    <property type="entry name" value="SET domain"/>
    <property type="match status" value="1"/>
</dbReference>
<dbReference type="Pfam" id="PF25445">
    <property type="entry name" value="CCHC_ZFPM2"/>
    <property type="match status" value="2"/>
</dbReference>
<evidence type="ECO:0000256" key="4">
    <source>
        <dbReference type="ARBA" id="ARBA00022737"/>
    </source>
</evidence>
<dbReference type="GO" id="GO:0030154">
    <property type="term" value="P:cell differentiation"/>
    <property type="evidence" value="ECO:0007669"/>
    <property type="project" value="UniProtKB-ARBA"/>
</dbReference>
<evidence type="ECO:0000256" key="3">
    <source>
        <dbReference type="ARBA" id="ARBA00022723"/>
    </source>
</evidence>
<dbReference type="SUPFAM" id="SSF57667">
    <property type="entry name" value="beta-beta-alpha zinc fingers"/>
    <property type="match status" value="6"/>
</dbReference>
<feature type="region of interest" description="Disordered" evidence="13">
    <location>
        <begin position="795"/>
        <end position="854"/>
    </location>
</feature>
<dbReference type="GO" id="GO:0008170">
    <property type="term" value="F:N-methyltransferase activity"/>
    <property type="evidence" value="ECO:0007669"/>
    <property type="project" value="UniProtKB-ARBA"/>
</dbReference>
<keyword evidence="17" id="KW-1185">Reference proteome</keyword>
<dbReference type="PROSITE" id="PS51810">
    <property type="entry name" value="ZF_CCHC_FOG"/>
    <property type="match status" value="4"/>
</dbReference>
<evidence type="ECO:0000256" key="8">
    <source>
        <dbReference type="ARBA" id="ARBA00023125"/>
    </source>
</evidence>
<keyword evidence="5 12" id="KW-0863">Zinc-finger</keyword>
<keyword evidence="9" id="KW-0010">Activator</keyword>
<dbReference type="GO" id="GO:0008270">
    <property type="term" value="F:zinc ion binding"/>
    <property type="evidence" value="ECO:0007669"/>
    <property type="project" value="UniProtKB-KW"/>
</dbReference>
<feature type="compositionally biased region" description="Low complexity" evidence="13">
    <location>
        <begin position="686"/>
        <end position="716"/>
    </location>
</feature>
<keyword evidence="2" id="KW-0678">Repressor</keyword>
<feature type="domain" description="CCHC FOG-type" evidence="15">
    <location>
        <begin position="451"/>
        <end position="484"/>
    </location>
</feature>
<feature type="compositionally biased region" description="Polar residues" evidence="13">
    <location>
        <begin position="517"/>
        <end position="527"/>
    </location>
</feature>
<evidence type="ECO:0000256" key="12">
    <source>
        <dbReference type="PROSITE-ProRule" id="PRU00042"/>
    </source>
</evidence>
<evidence type="ECO:0000259" key="14">
    <source>
        <dbReference type="PROSITE" id="PS50157"/>
    </source>
</evidence>
<dbReference type="SMART" id="SM00355">
    <property type="entry name" value="ZnF_C2H2"/>
    <property type="match status" value="8"/>
</dbReference>
<evidence type="ECO:0000259" key="15">
    <source>
        <dbReference type="PROSITE" id="PS51810"/>
    </source>
</evidence>
<feature type="domain" description="CCHC FOG-type" evidence="15">
    <location>
        <begin position="761"/>
        <end position="794"/>
    </location>
</feature>
<evidence type="ECO:0000313" key="17">
    <source>
        <dbReference type="Proteomes" id="UP001054837"/>
    </source>
</evidence>
<evidence type="ECO:0000256" key="1">
    <source>
        <dbReference type="ARBA" id="ARBA00004123"/>
    </source>
</evidence>
<feature type="region of interest" description="Disordered" evidence="13">
    <location>
        <begin position="1181"/>
        <end position="1214"/>
    </location>
</feature>
<feature type="region of interest" description="Disordered" evidence="13">
    <location>
        <begin position="619"/>
        <end position="719"/>
    </location>
</feature>
<evidence type="ECO:0000256" key="10">
    <source>
        <dbReference type="ARBA" id="ARBA00023163"/>
    </source>
</evidence>
<dbReference type="InterPro" id="IPR036236">
    <property type="entry name" value="Znf_C2H2_sf"/>
</dbReference>
<feature type="compositionally biased region" description="Basic and acidic residues" evidence="13">
    <location>
        <begin position="654"/>
        <end position="682"/>
    </location>
</feature>
<feature type="compositionally biased region" description="Basic and acidic residues" evidence="13">
    <location>
        <begin position="211"/>
        <end position="223"/>
    </location>
</feature>
<dbReference type="GO" id="GO:0008757">
    <property type="term" value="F:S-adenosylmethionine-dependent methyltransferase activity"/>
    <property type="evidence" value="ECO:0007669"/>
    <property type="project" value="UniProtKB-ARBA"/>
</dbReference>
<comment type="subcellular location">
    <subcellularLocation>
        <location evidence="1">Nucleus</location>
    </subcellularLocation>
</comment>
<evidence type="ECO:0000256" key="9">
    <source>
        <dbReference type="ARBA" id="ARBA00023159"/>
    </source>
</evidence>
<dbReference type="GO" id="GO:0061629">
    <property type="term" value="F:RNA polymerase II-specific DNA-binding transcription factor binding"/>
    <property type="evidence" value="ECO:0007669"/>
    <property type="project" value="InterPro"/>
</dbReference>
<dbReference type="Pfam" id="PF21549">
    <property type="entry name" value="PRDM2_PR"/>
    <property type="match status" value="1"/>
</dbReference>
<feature type="compositionally biased region" description="Basic and acidic residues" evidence="13">
    <location>
        <begin position="630"/>
        <end position="647"/>
    </location>
</feature>
<evidence type="ECO:0000256" key="2">
    <source>
        <dbReference type="ARBA" id="ARBA00022491"/>
    </source>
</evidence>
<dbReference type="InterPro" id="IPR001214">
    <property type="entry name" value="SET_dom"/>
</dbReference>
<feature type="domain" description="C2H2-type" evidence="14">
    <location>
        <begin position="864"/>
        <end position="891"/>
    </location>
</feature>
<feature type="compositionally biased region" description="Low complexity" evidence="13">
    <location>
        <begin position="490"/>
        <end position="499"/>
    </location>
</feature>
<feature type="domain" description="C2H2-type" evidence="14">
    <location>
        <begin position="963"/>
        <end position="990"/>
    </location>
</feature>
<sequence>MNYFQWLCVLQRVFLFFSGKTEDSLEEVADLLHLPTDLFSVRDPEDDVYEYTVFTKQRVAEGIRFGPYEGHLVKSQADSANVIETKGSDGANVFFSVTDDSGRWLKLLRPATSSEICNAVLFHNESSVWCTITADVDSDSEILVNHRWTNSPTPANPTKQRATNDFEARTHSKHLLQKNKIHRIPSREPSERHEDDAYREARRNSLGTNADPRKRSQQHEENSRGLNGNVSNNSIVKYEPTSPVSPNCSAASPSTMGFTKSEAIKIESDGVLGMPYLNGCKYPPAFPYGESVADSILEGSFKCETCDASFNNRQRMEIHQTYYCQGKMFGATTSSDTDTEDNTNSHTKTESKPTESPTTFEEREKRMQKEYSCVENLNQERISPSDTSFLVKRRRITPVADASSASAARMSRLFKCPYCSYSSDKKASLTRHVRMHGASPGADGLVDLPLPTPPLARYCANCDIQFASYKNYQVHKEFYCSTRHVQKSINSSSSPTPTQQHHHHHQPQNQQHHPTAVPNQPRSPGSNSTTTAATSESESKGFNMVLNQPLYAAISTSPLILVPCSYVAGGGLSPAAGLIPAGNIIIPNPSTTPESNSDSQGGNVIPTYTVMPGTGVAELNSVPSPVSGDDVVKEEAKPMKPCKEKVAKHVPSKSPKEQSKEEAEKPLDLSFKKRDVEFEKSMAPKSSTDTGSRSSNSTTTSSSASSSSEENCTASTGGSSLPILPIINSAADLSLLSRAQIPGLEPNGPAVTSVLALPQVLVKQGTSKCKECNIVFYKHENYLVHKDRYCASRLQGKQEANSPERIKSDEPESPDRDEAGSRHSQKSPISSPRVSNSRTPPASDITDNRTTSPSQQHASAMLQFFCTACGIKYTSIDNLRAHQQYYCPKRDMNVPHPITLIPSYARNTQEFKCGKCKNAYPTEELLRQHPCVVQKKCPYCDVYCPTLSAAQRHMVTHTGIKSFRCSLCGYKGHTLRGMRTHIRIHLDKNNPAPEEAYILCMDEGGAEIGCASRKSPGSRVNLDRIKSVITTEPPQGETSMAVSPVTGIPTAIIPSEVVAIKAVPDDPVATGDTTHWCQICGYSSSYKGNVVRHVKLVHKDLVSPQTMSNIVNSRPSIEPSPKQNDSNEHKNCVTSHDSFMSASTADHSNSSSSVEVKPLVNGTLNKTEQLKLGEKSLVLKTEAVSPPPQSPPTDGTTVTKGVKRPLSDEGQCPSGAFNSKSGPKYCKSCDISFNYLSNFLAHKKFYCTPRPGEVAGQDTTSVQSVQ</sequence>
<keyword evidence="11" id="KW-0539">Nucleus</keyword>
<proteinExistence type="predicted"/>
<dbReference type="Gene3D" id="3.30.160.60">
    <property type="entry name" value="Classic Zinc Finger"/>
    <property type="match status" value="3"/>
</dbReference>
<dbReference type="InterPro" id="IPR039746">
    <property type="entry name" value="FOG"/>
</dbReference>
<dbReference type="PANTHER" id="PTHR12958:SF3">
    <property type="entry name" value="ZINC FINGER PROTEIN USH"/>
    <property type="match status" value="1"/>
</dbReference>
<dbReference type="Proteomes" id="UP001054837">
    <property type="component" value="Unassembled WGS sequence"/>
</dbReference>
<dbReference type="AlphaFoldDB" id="A0AAV4T2M4"/>
<feature type="compositionally biased region" description="Low complexity" evidence="13">
    <location>
        <begin position="1141"/>
        <end position="1153"/>
    </location>
</feature>
<feature type="compositionally biased region" description="Basic residues" evidence="13">
    <location>
        <begin position="171"/>
        <end position="184"/>
    </location>
</feature>
<name>A0AAV4T2M4_9ARAC</name>
<dbReference type="GO" id="GO:0045944">
    <property type="term" value="P:positive regulation of transcription by RNA polymerase II"/>
    <property type="evidence" value="ECO:0007669"/>
    <property type="project" value="TreeGrafter"/>
</dbReference>
<dbReference type="InterPro" id="IPR046341">
    <property type="entry name" value="SET_dom_sf"/>
</dbReference>
<feature type="domain" description="CCHC FOG-type" evidence="15">
    <location>
        <begin position="858"/>
        <end position="891"/>
    </location>
</feature>
<evidence type="ECO:0000256" key="11">
    <source>
        <dbReference type="ARBA" id="ARBA00023242"/>
    </source>
</evidence>
<protein>
    <submittedName>
        <fullName evidence="16">Zinc finger protein ush</fullName>
    </submittedName>
</protein>
<feature type="compositionally biased region" description="Basic and acidic residues" evidence="13">
    <location>
        <begin position="802"/>
        <end position="821"/>
    </location>
</feature>
<dbReference type="EMBL" id="BPLQ01008536">
    <property type="protein sequence ID" value="GIY38073.1"/>
    <property type="molecule type" value="Genomic_DNA"/>
</dbReference>
<dbReference type="GO" id="GO:0005634">
    <property type="term" value="C:nucleus"/>
    <property type="evidence" value="ECO:0007669"/>
    <property type="project" value="UniProtKB-SubCell"/>
</dbReference>
<comment type="caution">
    <text evidence="16">The sequence shown here is derived from an EMBL/GenBank/DDBJ whole genome shotgun (WGS) entry which is preliminary data.</text>
</comment>
<feature type="compositionally biased region" description="Low complexity" evidence="13">
    <location>
        <begin position="333"/>
        <end position="346"/>
    </location>
</feature>
<dbReference type="CDD" id="cd19201">
    <property type="entry name" value="PR-SET_ZFPM"/>
    <property type="match status" value="1"/>
</dbReference>
<keyword evidence="6" id="KW-0862">Zinc</keyword>
<feature type="domain" description="C2H2-type" evidence="14">
    <location>
        <begin position="414"/>
        <end position="441"/>
    </location>
</feature>
<evidence type="ECO:0000313" key="16">
    <source>
        <dbReference type="EMBL" id="GIY38073.1"/>
    </source>
</evidence>
<feature type="compositionally biased region" description="Polar residues" evidence="13">
    <location>
        <begin position="242"/>
        <end position="255"/>
    </location>
</feature>
<dbReference type="GO" id="GO:0000122">
    <property type="term" value="P:negative regulation of transcription by RNA polymerase II"/>
    <property type="evidence" value="ECO:0007669"/>
    <property type="project" value="TreeGrafter"/>
</dbReference>
<keyword evidence="4" id="KW-0677">Repeat</keyword>
<keyword evidence="8" id="KW-0238">DNA-binding</keyword>
<evidence type="ECO:0000256" key="13">
    <source>
        <dbReference type="SAM" id="MobiDB-lite"/>
    </source>
</evidence>
<dbReference type="Pfam" id="PF13909">
    <property type="entry name" value="zf-H2C2_5"/>
    <property type="match status" value="1"/>
</dbReference>
<dbReference type="InterPro" id="IPR013087">
    <property type="entry name" value="Znf_C2H2_type"/>
</dbReference>
<dbReference type="GO" id="GO:0003677">
    <property type="term" value="F:DNA binding"/>
    <property type="evidence" value="ECO:0007669"/>
    <property type="project" value="UniProtKB-KW"/>
</dbReference>
<dbReference type="InterPro" id="IPR034731">
    <property type="entry name" value="Znf_CCHC_FOG"/>
</dbReference>
<dbReference type="PANTHER" id="PTHR12958">
    <property type="entry name" value="FRIEND OF GATA2-RELATED"/>
    <property type="match status" value="1"/>
</dbReference>
<dbReference type="PROSITE" id="PS50157">
    <property type="entry name" value="ZINC_FINGER_C2H2_2"/>
    <property type="match status" value="4"/>
</dbReference>
<evidence type="ECO:0000256" key="7">
    <source>
        <dbReference type="ARBA" id="ARBA00023015"/>
    </source>
</evidence>
<gene>
    <name evidence="16" type="primary">ush</name>
    <name evidence="16" type="ORF">CDAR_399311</name>
</gene>
<evidence type="ECO:0000256" key="6">
    <source>
        <dbReference type="ARBA" id="ARBA00022833"/>
    </source>
</evidence>
<feature type="compositionally biased region" description="Basic and acidic residues" evidence="13">
    <location>
        <begin position="185"/>
        <end position="203"/>
    </location>
</feature>
<feature type="compositionally biased region" description="Polar residues" evidence="13">
    <location>
        <begin position="826"/>
        <end position="840"/>
    </location>
</feature>
<keyword evidence="3" id="KW-0479">Metal-binding</keyword>
<feature type="compositionally biased region" description="Polar residues" evidence="13">
    <location>
        <begin position="224"/>
        <end position="235"/>
    </location>
</feature>
<feature type="region of interest" description="Disordered" evidence="13">
    <location>
        <begin position="1107"/>
        <end position="1160"/>
    </location>
</feature>
<keyword evidence="10" id="KW-0804">Transcription</keyword>
<keyword evidence="7" id="KW-0805">Transcription regulation</keyword>